<dbReference type="InterPro" id="IPR017850">
    <property type="entry name" value="Alkaline_phosphatase_core_sf"/>
</dbReference>
<dbReference type="GO" id="GO:0046872">
    <property type="term" value="F:metal ion binding"/>
    <property type="evidence" value="ECO:0007669"/>
    <property type="project" value="UniProtKB-KW"/>
</dbReference>
<dbReference type="EC" id="3.1.3.1" evidence="5"/>
<keyword evidence="6" id="KW-1185">Reference proteome</keyword>
<gene>
    <name evidence="5" type="ORF">NOR51B_329</name>
</gene>
<feature type="binding site" evidence="3">
    <location>
        <position position="372"/>
    </location>
    <ligand>
        <name>Zn(2+)</name>
        <dbReference type="ChEBI" id="CHEBI:29105"/>
        <label>2</label>
    </ligand>
</feature>
<keyword evidence="1" id="KW-0597">Phosphoprotein</keyword>
<dbReference type="InterPro" id="IPR001952">
    <property type="entry name" value="Alkaline_phosphatase"/>
</dbReference>
<name>B8KY70_9GAMM</name>
<dbReference type="PRINTS" id="PR00113">
    <property type="entry name" value="ALKPHPHTASE"/>
</dbReference>
<proteinExistence type="inferred from homology"/>
<feature type="binding site" evidence="3">
    <location>
        <position position="55"/>
    </location>
    <ligand>
        <name>Mg(2+)</name>
        <dbReference type="ChEBI" id="CHEBI:18420"/>
    </ligand>
</feature>
<organism evidence="5 6">
    <name type="scientific">Luminiphilus syltensis NOR5-1B</name>
    <dbReference type="NCBI Taxonomy" id="565045"/>
    <lineage>
        <taxon>Bacteria</taxon>
        <taxon>Pseudomonadati</taxon>
        <taxon>Pseudomonadota</taxon>
        <taxon>Gammaproteobacteria</taxon>
        <taxon>Cellvibrionales</taxon>
        <taxon>Halieaceae</taxon>
        <taxon>Luminiphilus</taxon>
    </lineage>
</organism>
<feature type="binding site" evidence="3">
    <location>
        <position position="467"/>
    </location>
    <ligand>
        <name>Zn(2+)</name>
        <dbReference type="ChEBI" id="CHEBI:29105"/>
        <label>2</label>
    </ligand>
</feature>
<keyword evidence="5" id="KW-0378">Hydrolase</keyword>
<dbReference type="SUPFAM" id="SSF53649">
    <property type="entry name" value="Alkaline phosphatase-like"/>
    <property type="match status" value="1"/>
</dbReference>
<dbReference type="SMART" id="SM00098">
    <property type="entry name" value="alkPPc"/>
    <property type="match status" value="1"/>
</dbReference>
<feature type="binding site" evidence="3">
    <location>
        <position position="166"/>
    </location>
    <ligand>
        <name>Mg(2+)</name>
        <dbReference type="ChEBI" id="CHEBI:18420"/>
    </ligand>
</feature>
<feature type="binding site" evidence="3">
    <location>
        <position position="330"/>
    </location>
    <ligand>
        <name>Zn(2+)</name>
        <dbReference type="ChEBI" id="CHEBI:29105"/>
        <label>2</label>
    </ligand>
</feature>
<dbReference type="PANTHER" id="PTHR11596:SF5">
    <property type="entry name" value="ALKALINE PHOSPHATASE"/>
    <property type="match status" value="1"/>
</dbReference>
<reference evidence="6" key="1">
    <citation type="journal article" date="2013" name="BMC Microbiol.">
        <title>Taxonomy and evolution of bacteriochlorophyll a-containing members of the OM60/NOR5 clade of marine gammaproteobacteria: description of Luminiphilus syltensis gen. nov., sp. nov., reclassification of Haliea rubra as Pseudohaliea rubra gen. nov., comb. nov., and emendation of Chromatocurvus halotolerans.</title>
        <authorList>
            <person name="Spring S."/>
            <person name="Riedel T."/>
            <person name="Sproer C."/>
            <person name="Yan S."/>
            <person name="Harder J."/>
            <person name="Fuchs B.M."/>
        </authorList>
    </citation>
    <scope>NUCLEOTIDE SEQUENCE [LARGE SCALE GENOMIC DNA]</scope>
    <source>
        <strain evidence="6">NOR51-B</strain>
    </source>
</reference>
<keyword evidence="3" id="KW-0862">Zinc</keyword>
<comment type="cofactor">
    <cofactor evidence="3">
        <name>Zn(2+)</name>
        <dbReference type="ChEBI" id="CHEBI:29105"/>
    </cofactor>
    <text evidence="3">Binds 2 Zn(2+) ions.</text>
</comment>
<feature type="binding site" evidence="3">
    <location>
        <position position="55"/>
    </location>
    <ligand>
        <name>Zn(2+)</name>
        <dbReference type="ChEBI" id="CHEBI:29105"/>
        <label>2</label>
    </ligand>
</feature>
<evidence type="ECO:0000256" key="3">
    <source>
        <dbReference type="PIRSR" id="PIRSR601952-2"/>
    </source>
</evidence>
<accession>B8KY70</accession>
<feature type="binding site" evidence="3">
    <location>
        <position position="168"/>
    </location>
    <ligand>
        <name>Mg(2+)</name>
        <dbReference type="ChEBI" id="CHEBI:18420"/>
    </ligand>
</feature>
<dbReference type="GO" id="GO:0004035">
    <property type="term" value="F:alkaline phosphatase activity"/>
    <property type="evidence" value="ECO:0007669"/>
    <property type="project" value="UniProtKB-EC"/>
</dbReference>
<dbReference type="Gene3D" id="3.40.720.10">
    <property type="entry name" value="Alkaline Phosphatase, subunit A"/>
    <property type="match status" value="1"/>
</dbReference>
<evidence type="ECO:0000256" key="2">
    <source>
        <dbReference type="PIRSR" id="PIRSR601952-1"/>
    </source>
</evidence>
<evidence type="ECO:0000313" key="6">
    <source>
        <dbReference type="Proteomes" id="UP000004699"/>
    </source>
</evidence>
<feature type="binding site" evidence="3">
    <location>
        <position position="325"/>
    </location>
    <ligand>
        <name>Mg(2+)</name>
        <dbReference type="ChEBI" id="CHEBI:18420"/>
    </ligand>
</feature>
<protein>
    <submittedName>
        <fullName evidence="5">Alkaline phosphatase, tissue-nonspecific isozyme</fullName>
        <ecNumber evidence="5">3.1.3.1</ecNumber>
    </submittedName>
</protein>
<keyword evidence="3" id="KW-0479">Metal-binding</keyword>
<dbReference type="Pfam" id="PF00245">
    <property type="entry name" value="Alk_phosphatase"/>
    <property type="match status" value="1"/>
</dbReference>
<keyword evidence="3" id="KW-0460">Magnesium</keyword>
<feature type="binding site" evidence="3">
    <location>
        <position position="371"/>
    </location>
    <ligand>
        <name>Zn(2+)</name>
        <dbReference type="ChEBI" id="CHEBI:29105"/>
        <label>2</label>
    </ligand>
</feature>
<evidence type="ECO:0000313" key="5">
    <source>
        <dbReference type="EMBL" id="EED34392.1"/>
    </source>
</evidence>
<sequence>MLSLLSGCGTDSFPPASVIPEHQQNNPWYRQGRDEIGTRGAPTGVAKNVVLFVGDGMGISTVTAARILAGQRAGMSGEEHQLSFERFPFTGLAKTYNVDAQTPDSAGTMSAMMTGVKTDFGVFGIDEDVRRGDCGSAEGNGLVTALELAEIAGKSTGLVSTARLTHATPAATYAHSVERDWEDDSTLPAEALAAGCSDIARQFVDFRQRLARRYPEARIDGIDIALGGGRANFLPVEGSERGSGRRGDADLVGLWLEENPDGHYVSDRETLLAAPPTGPLFGLFSDSHMNYEGDRPDAQPSLTDMTLAALERLVKNTNGFFLMVEGGRIDHAHHAGNAAGALGETIELARAVKAAVERLDPANTLIIVTADHSHTLTMGGYPRRGNPILGKVVLPGEEQPALAEDGLPYTTLGYRDGLGFRNFGGETNSDVAYEQPPSTGRVDLTDVDTTAPGFHQTALVPTEAETHGGEDVAVYAIGPGAAAVSGVQEQSNIFHVVNAAVGLDIAASAALADR</sequence>
<evidence type="ECO:0000256" key="4">
    <source>
        <dbReference type="RuleBase" id="RU003946"/>
    </source>
</evidence>
<dbReference type="PANTHER" id="PTHR11596">
    <property type="entry name" value="ALKALINE PHOSPHATASE"/>
    <property type="match status" value="1"/>
</dbReference>
<dbReference type="eggNOG" id="COG1785">
    <property type="taxonomic scope" value="Bacteria"/>
</dbReference>
<dbReference type="AlphaFoldDB" id="B8KY70"/>
<feature type="binding site" evidence="3">
    <location>
        <position position="334"/>
    </location>
    <ligand>
        <name>Zn(2+)</name>
        <dbReference type="ChEBI" id="CHEBI:29105"/>
        <label>2</label>
    </ligand>
</feature>
<comment type="cofactor">
    <cofactor evidence="3">
        <name>Mg(2+)</name>
        <dbReference type="ChEBI" id="CHEBI:18420"/>
    </cofactor>
    <text evidence="3">Binds 1 Mg(2+) ion.</text>
</comment>
<dbReference type="EMBL" id="DS999411">
    <property type="protein sequence ID" value="EED34392.1"/>
    <property type="molecule type" value="Genomic_DNA"/>
</dbReference>
<dbReference type="Proteomes" id="UP000004699">
    <property type="component" value="Unassembled WGS sequence"/>
</dbReference>
<dbReference type="CDD" id="cd16012">
    <property type="entry name" value="ALP"/>
    <property type="match status" value="1"/>
</dbReference>
<feature type="active site" description="Phosphoserine intermediate" evidence="2">
    <location>
        <position position="105"/>
    </location>
</feature>
<comment type="similarity">
    <text evidence="4">Belongs to the alkaline phosphatase family.</text>
</comment>
<dbReference type="HOGENOM" id="CLU_008539_4_1_6"/>
<evidence type="ECO:0000256" key="1">
    <source>
        <dbReference type="ARBA" id="ARBA00022553"/>
    </source>
</evidence>
<dbReference type="STRING" id="565045.NOR51B_329"/>